<dbReference type="AlphaFoldDB" id="A0AAD2AKK7"/>
<protein>
    <submittedName>
        <fullName evidence="1">Uncharacterized protein</fullName>
    </submittedName>
</protein>
<gene>
    <name evidence="2" type="ORF">R77569_03011</name>
    <name evidence="1" type="ORF">R77591_01794</name>
</gene>
<sequence length="71" mass="7494">MKGQAYRAPNEPALMTESDGWDAAVSHLLGPRLAGDSADRRRRDALQLAAASLRAAGETQMAIQAEQAAST</sequence>
<organism evidence="1 3">
    <name type="scientific">Ralstonia mannitolilytica</name>
    <dbReference type="NCBI Taxonomy" id="105219"/>
    <lineage>
        <taxon>Bacteria</taxon>
        <taxon>Pseudomonadati</taxon>
        <taxon>Pseudomonadota</taxon>
        <taxon>Betaproteobacteria</taxon>
        <taxon>Burkholderiales</taxon>
        <taxon>Burkholderiaceae</taxon>
        <taxon>Ralstonia</taxon>
    </lineage>
</organism>
<evidence type="ECO:0000313" key="2">
    <source>
        <dbReference type="EMBL" id="CAJ0878700.1"/>
    </source>
</evidence>
<dbReference type="Proteomes" id="UP001190452">
    <property type="component" value="Unassembled WGS sequence"/>
</dbReference>
<keyword evidence="4" id="KW-1185">Reference proteome</keyword>
<comment type="caution">
    <text evidence="1">The sequence shown here is derived from an EMBL/GenBank/DDBJ whole genome shotgun (WGS) entry which is preliminary data.</text>
</comment>
<dbReference type="EMBL" id="CAUDKV010000012">
    <property type="protein sequence ID" value="CAJ0878700.1"/>
    <property type="molecule type" value="Genomic_DNA"/>
</dbReference>
<evidence type="ECO:0000313" key="1">
    <source>
        <dbReference type="EMBL" id="CAJ0682345.1"/>
    </source>
</evidence>
<evidence type="ECO:0000313" key="3">
    <source>
        <dbReference type="Proteomes" id="UP001190002"/>
    </source>
</evidence>
<proteinExistence type="predicted"/>
<name>A0AAD2AKK7_9RALS</name>
<reference evidence="1 4" key="1">
    <citation type="submission" date="2023-07" db="EMBL/GenBank/DDBJ databases">
        <authorList>
            <person name="Peeters C."/>
        </authorList>
    </citation>
    <scope>NUCLEOTIDE SEQUENCE</scope>
    <source>
        <strain evidence="2 4">R-77569</strain>
        <strain evidence="1">R-77591</strain>
    </source>
</reference>
<dbReference type="RefSeq" id="WP_167309912.1">
    <property type="nucleotide sequence ID" value="NZ_CATVXE010000006.1"/>
</dbReference>
<evidence type="ECO:0000313" key="4">
    <source>
        <dbReference type="Proteomes" id="UP001190452"/>
    </source>
</evidence>
<accession>A0AAD2AKK7</accession>
<dbReference type="Proteomes" id="UP001190002">
    <property type="component" value="Unassembled WGS sequence"/>
</dbReference>
<dbReference type="EMBL" id="CATVXE010000006">
    <property type="protein sequence ID" value="CAJ0682345.1"/>
    <property type="molecule type" value="Genomic_DNA"/>
</dbReference>